<keyword evidence="5 11" id="KW-0472">Membrane</keyword>
<dbReference type="GO" id="GO:0099094">
    <property type="term" value="F:ligand-gated monoatomic cation channel activity"/>
    <property type="evidence" value="ECO:0007669"/>
    <property type="project" value="Ensembl"/>
</dbReference>
<name>A0A1U7SSU5_CARSF</name>
<feature type="transmembrane region" description="Helical" evidence="11">
    <location>
        <begin position="235"/>
        <end position="257"/>
    </location>
</feature>
<evidence type="ECO:0000256" key="1">
    <source>
        <dbReference type="ARBA" id="ARBA00004370"/>
    </source>
</evidence>
<keyword evidence="11" id="KW-0813">Transport</keyword>
<proteinExistence type="inferred from homology"/>
<dbReference type="GeneID" id="103250450"/>
<keyword evidence="8 11" id="KW-0407">Ion channel</keyword>
<evidence type="ECO:0000256" key="3">
    <source>
        <dbReference type="ARBA" id="ARBA00022989"/>
    </source>
</evidence>
<keyword evidence="3 11" id="KW-1133">Transmembrane helix</keyword>
<comment type="catalytic activity">
    <reaction evidence="9">
        <text>chloride(in) = chloride(out)</text>
        <dbReference type="Rhea" id="RHEA:29823"/>
        <dbReference type="ChEBI" id="CHEBI:17996"/>
    </reaction>
</comment>
<dbReference type="InterPro" id="IPR000615">
    <property type="entry name" value="Bestrophin"/>
</dbReference>
<dbReference type="GO" id="GO:0005217">
    <property type="term" value="F:intracellularly ligand-gated monoatomic ion channel activity"/>
    <property type="evidence" value="ECO:0007669"/>
    <property type="project" value="Ensembl"/>
</dbReference>
<feature type="transmembrane region" description="Helical" evidence="11">
    <location>
        <begin position="31"/>
        <end position="53"/>
    </location>
</feature>
<feature type="compositionally biased region" description="Pro residues" evidence="12">
    <location>
        <begin position="463"/>
        <end position="480"/>
    </location>
</feature>
<dbReference type="InterPro" id="IPR021134">
    <property type="entry name" value="Bestrophin-like"/>
</dbReference>
<reference evidence="14" key="1">
    <citation type="submission" date="2025-08" db="UniProtKB">
        <authorList>
            <consortium name="RefSeq"/>
        </authorList>
    </citation>
    <scope>IDENTIFICATION</scope>
</reference>
<dbReference type="CTD" id="54831"/>
<dbReference type="GO" id="GO:0005886">
    <property type="term" value="C:plasma membrane"/>
    <property type="evidence" value="ECO:0007669"/>
    <property type="project" value="UniProtKB-SubCell"/>
</dbReference>
<dbReference type="STRING" id="1868482.ENSTSYP00000017786"/>
<evidence type="ECO:0000256" key="10">
    <source>
        <dbReference type="ARBA" id="ARBA00034769"/>
    </source>
</evidence>
<dbReference type="GO" id="GO:0034707">
    <property type="term" value="C:chloride channel complex"/>
    <property type="evidence" value="ECO:0007669"/>
    <property type="project" value="UniProtKB-KW"/>
</dbReference>
<protein>
    <recommendedName>
        <fullName evidence="11">Bestrophin</fullName>
    </recommendedName>
</protein>
<sequence length="512" mass="57810">MTVTYTARVANARFGGFSQLLLLWRGSIYKLLWRELLCFLGFYMALSATYRFMLTEEQKRYFEKLVIYCDQYASLIPVSFVLGFYVTLVVHRWWNQYLCMPLPDALMCAVVGIVHGRDERGRLYRRTLMRYAGLSAVLILRSVSTAVFKRFPTIDHVVEAGFMTREERKKFENLNSSYNKYWVPCVWFSNLAAQARREGRIRDNSALKLLLEELNVFRGKCGMLFHYDWISVPLVYTQVVTIAVYSYFLACLIGRQFLDPAQGYKDHNLDLYVPIFTLLQFFFYAGWLKVAEQLINPFGEDDDDFETNFLIDRNFQVSMLAVDEMYDDLAMLEKDLYWDATEARAPYTAATAFLLQQPSFQGSTFDITLAKEDMQIQRLEGLDGPLCDAQGDFLQRLLPAGAGLAGGGGLGRRLSLLRRKNSCVSETSTATSCVCSGVLDGAALECRCVDPLLDSGLRELEPEPPPPAGPEPSVPLPGPAADPFTAVPMPGPRGQAPPWLPSPIGEEEENLA</sequence>
<keyword evidence="7 11" id="KW-0868">Chloride</keyword>
<keyword evidence="2 11" id="KW-0812">Transmembrane</keyword>
<accession>A0A1U7SSU5</accession>
<dbReference type="OrthoDB" id="201595at2759"/>
<evidence type="ECO:0000256" key="5">
    <source>
        <dbReference type="ARBA" id="ARBA00023136"/>
    </source>
</evidence>
<keyword evidence="6 11" id="KW-0869">Chloride channel</keyword>
<dbReference type="OMA" id="APECGCG"/>
<dbReference type="PANTHER" id="PTHR10736:SF1">
    <property type="entry name" value="BESTROPHIN-2"/>
    <property type="match status" value="1"/>
</dbReference>
<evidence type="ECO:0000313" key="14">
    <source>
        <dbReference type="RefSeq" id="XP_008047228.1"/>
    </source>
</evidence>
<evidence type="ECO:0000313" key="13">
    <source>
        <dbReference type="Proteomes" id="UP000189704"/>
    </source>
</evidence>
<comment type="function">
    <text evidence="11">Forms calcium-sensitive chloride channels. Permeable to bicarbonate.</text>
</comment>
<feature type="transmembrane region" description="Helical" evidence="11">
    <location>
        <begin position="65"/>
        <end position="88"/>
    </location>
</feature>
<organism evidence="13 14">
    <name type="scientific">Carlito syrichta</name>
    <name type="common">Philippine tarsier</name>
    <name type="synonym">Tarsius syrichta</name>
    <dbReference type="NCBI Taxonomy" id="1868482"/>
    <lineage>
        <taxon>Eukaryota</taxon>
        <taxon>Metazoa</taxon>
        <taxon>Chordata</taxon>
        <taxon>Craniata</taxon>
        <taxon>Vertebrata</taxon>
        <taxon>Euteleostomi</taxon>
        <taxon>Mammalia</taxon>
        <taxon>Eutheria</taxon>
        <taxon>Euarchontoglires</taxon>
        <taxon>Primates</taxon>
        <taxon>Haplorrhini</taxon>
        <taxon>Tarsiiformes</taxon>
        <taxon>Tarsiidae</taxon>
        <taxon>Carlito</taxon>
    </lineage>
</organism>
<feature type="region of interest" description="Disordered" evidence="12">
    <location>
        <begin position="457"/>
        <end position="512"/>
    </location>
</feature>
<dbReference type="RefSeq" id="XP_008047228.1">
    <property type="nucleotide sequence ID" value="XM_008049037.2"/>
</dbReference>
<evidence type="ECO:0000256" key="11">
    <source>
        <dbReference type="RuleBase" id="RU363126"/>
    </source>
</evidence>
<evidence type="ECO:0000256" key="9">
    <source>
        <dbReference type="ARBA" id="ARBA00024167"/>
    </source>
</evidence>
<dbReference type="KEGG" id="csyr:103250450"/>
<dbReference type="GO" id="GO:0005254">
    <property type="term" value="F:chloride channel activity"/>
    <property type="evidence" value="ECO:0007669"/>
    <property type="project" value="UniProtKB-KW"/>
</dbReference>
<keyword evidence="13" id="KW-1185">Reference proteome</keyword>
<comment type="similarity">
    <text evidence="10 11">Belongs to the anion channel-forming bestrophin (TC 1.A.46) family. Calcium-sensitive chloride channel subfamily.</text>
</comment>
<feature type="transmembrane region" description="Helical" evidence="11">
    <location>
        <begin position="269"/>
        <end position="287"/>
    </location>
</feature>
<keyword evidence="4 11" id="KW-0406">Ion transport</keyword>
<evidence type="ECO:0000256" key="2">
    <source>
        <dbReference type="ARBA" id="ARBA00022692"/>
    </source>
</evidence>
<dbReference type="Proteomes" id="UP000189704">
    <property type="component" value="Unplaced"/>
</dbReference>
<evidence type="ECO:0000256" key="12">
    <source>
        <dbReference type="SAM" id="MobiDB-lite"/>
    </source>
</evidence>
<evidence type="ECO:0000256" key="6">
    <source>
        <dbReference type="ARBA" id="ARBA00023173"/>
    </source>
</evidence>
<comment type="subcellular location">
    <subcellularLocation>
        <location evidence="11">Cell membrane</location>
        <topology evidence="11">Multi-pass membrane protein</topology>
    </subcellularLocation>
    <subcellularLocation>
        <location evidence="1">Membrane</location>
    </subcellularLocation>
</comment>
<dbReference type="PANTHER" id="PTHR10736">
    <property type="entry name" value="BESTROPHIN"/>
    <property type="match status" value="1"/>
</dbReference>
<feature type="transmembrane region" description="Helical" evidence="11">
    <location>
        <begin position="128"/>
        <end position="148"/>
    </location>
</feature>
<evidence type="ECO:0000256" key="7">
    <source>
        <dbReference type="ARBA" id="ARBA00023214"/>
    </source>
</evidence>
<gene>
    <name evidence="14" type="primary">BEST2</name>
</gene>
<keyword evidence="11" id="KW-1003">Cell membrane</keyword>
<dbReference type="GO" id="GO:0160133">
    <property type="term" value="F:bicarbonate channel activity"/>
    <property type="evidence" value="ECO:0007669"/>
    <property type="project" value="Ensembl"/>
</dbReference>
<evidence type="ECO:0000256" key="8">
    <source>
        <dbReference type="ARBA" id="ARBA00023303"/>
    </source>
</evidence>
<dbReference type="Pfam" id="PF01062">
    <property type="entry name" value="Bestrophin"/>
    <property type="match status" value="1"/>
</dbReference>
<dbReference type="AlphaFoldDB" id="A0A1U7SSU5"/>
<evidence type="ECO:0000256" key="4">
    <source>
        <dbReference type="ARBA" id="ARBA00023065"/>
    </source>
</evidence>